<proteinExistence type="predicted"/>
<gene>
    <name evidence="2" type="ORF">O164_13480</name>
</gene>
<reference evidence="2 3" key="1">
    <citation type="submission" date="2013-10" db="EMBL/GenBank/DDBJ databases">
        <title>Whole Genome Shotgun Sequence of Pseudomonas taiwanensis SJ9.</title>
        <authorList>
            <person name="Hong S.-J."/>
            <person name="Shin J.-H."/>
        </authorList>
    </citation>
    <scope>NUCLEOTIDE SEQUENCE [LARGE SCALE GENOMIC DNA]</scope>
    <source>
        <strain evidence="2 3">SJ9</strain>
    </source>
</reference>
<evidence type="ECO:0000313" key="3">
    <source>
        <dbReference type="Proteomes" id="UP000018511"/>
    </source>
</evidence>
<accession>V7DD61</accession>
<dbReference type="EMBL" id="AXUP01000166">
    <property type="protein sequence ID" value="ESW39161.1"/>
    <property type="molecule type" value="Genomic_DNA"/>
</dbReference>
<name>V7DD61_9PSED</name>
<dbReference type="InterPro" id="IPR010330">
    <property type="entry name" value="CoiA_nuc"/>
</dbReference>
<dbReference type="AlphaFoldDB" id="V7DD61"/>
<dbReference type="Proteomes" id="UP000018511">
    <property type="component" value="Unassembled WGS sequence"/>
</dbReference>
<feature type="domain" description="Competence protein CoiA nuclease-like" evidence="1">
    <location>
        <begin position="70"/>
        <end position="164"/>
    </location>
</feature>
<dbReference type="Pfam" id="PF06054">
    <property type="entry name" value="CoiA_nuc"/>
    <property type="match status" value="1"/>
</dbReference>
<evidence type="ECO:0000313" key="2">
    <source>
        <dbReference type="EMBL" id="ESW39161.1"/>
    </source>
</evidence>
<protein>
    <recommendedName>
        <fullName evidence="1">Competence protein CoiA nuclease-like domain-containing protein</fullName>
    </recommendedName>
</protein>
<comment type="caution">
    <text evidence="2">The sequence shown here is derived from an EMBL/GenBank/DDBJ whole genome shotgun (WGS) entry which is preliminary data.</text>
</comment>
<organism evidence="2 3">
    <name type="scientific">Pseudomonas taiwanensis SJ9</name>
    <dbReference type="NCBI Taxonomy" id="1388762"/>
    <lineage>
        <taxon>Bacteria</taxon>
        <taxon>Pseudomonadati</taxon>
        <taxon>Pseudomonadota</taxon>
        <taxon>Gammaproteobacteria</taxon>
        <taxon>Pseudomonadales</taxon>
        <taxon>Pseudomonadaceae</taxon>
        <taxon>Pseudomonas</taxon>
    </lineage>
</organism>
<evidence type="ECO:0000259" key="1">
    <source>
        <dbReference type="Pfam" id="PF06054"/>
    </source>
</evidence>
<dbReference type="RefSeq" id="WP_023661708.1">
    <property type="nucleotide sequence ID" value="NZ_AXUP01000166.1"/>
</dbReference>
<sequence length="234" mass="26386">MIPDAYAPNKTPVFGDDYTLGDWRALQEFSQGNPGHYTMPCCGARAIPKTSPNGVHHFAHYGSECANAPETIWHQEAKDLVVGAIKRLGLEGIHELSGGTGKDRWRADVMLASPTGPVAFEIQRSPQHIRDFIRRTERYTRHGIRCAWIVRFDQFNSLSKRIFKQRWKAEMTGSAKLADGQTLNGLPDFFYSCLSASAEMSRVAILGKVFTVDEYVKALSDNRFEFNGDKWELK</sequence>